<dbReference type="Gene3D" id="3.40.50.12370">
    <property type="match status" value="1"/>
</dbReference>
<name>A0ABZ0WQS6_9BURK</name>
<evidence type="ECO:0000313" key="3">
    <source>
        <dbReference type="EMBL" id="WQD79730.1"/>
    </source>
</evidence>
<dbReference type="CDD" id="cd00293">
    <property type="entry name" value="USP-like"/>
    <property type="match status" value="1"/>
</dbReference>
<dbReference type="EMBL" id="CP139965">
    <property type="protein sequence ID" value="WQD79730.1"/>
    <property type="molecule type" value="Genomic_DNA"/>
</dbReference>
<evidence type="ECO:0000313" key="4">
    <source>
        <dbReference type="Proteomes" id="UP001325479"/>
    </source>
</evidence>
<dbReference type="RefSeq" id="WP_114810592.1">
    <property type="nucleotide sequence ID" value="NZ_CP139965.1"/>
</dbReference>
<dbReference type="InterPro" id="IPR006015">
    <property type="entry name" value="Universal_stress_UspA"/>
</dbReference>
<proteinExistence type="inferred from homology"/>
<dbReference type="PANTHER" id="PTHR46268">
    <property type="entry name" value="STRESS RESPONSE PROTEIN NHAX"/>
    <property type="match status" value="1"/>
</dbReference>
<feature type="domain" description="UspA" evidence="2">
    <location>
        <begin position="3"/>
        <end position="144"/>
    </location>
</feature>
<reference evidence="3 4" key="1">
    <citation type="submission" date="2023-12" db="EMBL/GenBank/DDBJ databases">
        <title>Genome sequencing and assembly of bacterial species from a model synthetic community.</title>
        <authorList>
            <person name="Hogle S.L."/>
        </authorList>
    </citation>
    <scope>NUCLEOTIDE SEQUENCE [LARGE SCALE GENOMIC DNA]</scope>
    <source>
        <strain evidence="3 4">HAMBI 2494</strain>
    </source>
</reference>
<dbReference type="SUPFAM" id="SSF52402">
    <property type="entry name" value="Adenine nucleotide alpha hydrolases-like"/>
    <property type="match status" value="2"/>
</dbReference>
<feature type="domain" description="UspA" evidence="2">
    <location>
        <begin position="155"/>
        <end position="277"/>
    </location>
</feature>
<dbReference type="Proteomes" id="UP001325479">
    <property type="component" value="Chromosome"/>
</dbReference>
<keyword evidence="4" id="KW-1185">Reference proteome</keyword>
<accession>A0ABZ0WQS6</accession>
<comment type="similarity">
    <text evidence="1">Belongs to the universal stress protein A family.</text>
</comment>
<organism evidence="3 4">
    <name type="scientific">Paraburkholderia kururiensis</name>
    <dbReference type="NCBI Taxonomy" id="984307"/>
    <lineage>
        <taxon>Bacteria</taxon>
        <taxon>Pseudomonadati</taxon>
        <taxon>Pseudomonadota</taxon>
        <taxon>Betaproteobacteria</taxon>
        <taxon>Burkholderiales</taxon>
        <taxon>Burkholderiaceae</taxon>
        <taxon>Paraburkholderia</taxon>
    </lineage>
</organism>
<evidence type="ECO:0000256" key="1">
    <source>
        <dbReference type="ARBA" id="ARBA00008791"/>
    </source>
</evidence>
<protein>
    <submittedName>
        <fullName evidence="3">Universal stress protein</fullName>
    </submittedName>
</protein>
<dbReference type="PRINTS" id="PR01438">
    <property type="entry name" value="UNVRSLSTRESS"/>
</dbReference>
<dbReference type="PANTHER" id="PTHR46268:SF15">
    <property type="entry name" value="UNIVERSAL STRESS PROTEIN HP_0031"/>
    <property type="match status" value="1"/>
</dbReference>
<dbReference type="InterPro" id="IPR006016">
    <property type="entry name" value="UspA"/>
</dbReference>
<gene>
    <name evidence="3" type="ORF">U0042_08630</name>
</gene>
<sequence>MSYKSIVVHLDTSERAHPRLEIALRLASQFGAHLTGLFATFTPEPRSFYVMAGSADYFIEHERKRVQHRAALERLFHAEIARAKVEGEWIATTEYANLSVPRRARYADLIVAGQNDPNDPDSYIADHFAENLVMTCGRPVLLVPYTGVYPTVGHRAVVAWDGSREATRALHDALPLLAHAKKTTVLTINGTRGEPAGSRIPGADIALVLARHGVTVEVVEVESASGVPVGETLLSRAADAGADLVVMGGYGHARWQELVMGGATRTLLRSMTMPVLMSH</sequence>
<evidence type="ECO:0000259" key="2">
    <source>
        <dbReference type="Pfam" id="PF00582"/>
    </source>
</evidence>
<dbReference type="Pfam" id="PF00582">
    <property type="entry name" value="Usp"/>
    <property type="match status" value="2"/>
</dbReference>